<dbReference type="PROSITE" id="PS01148">
    <property type="entry name" value="UPF0033"/>
    <property type="match status" value="1"/>
</dbReference>
<dbReference type="InterPro" id="IPR036868">
    <property type="entry name" value="TusA-like_sf"/>
</dbReference>
<organism evidence="3">
    <name type="scientific">Caldiarchaeum subterraneum</name>
    <dbReference type="NCBI Taxonomy" id="311458"/>
    <lineage>
        <taxon>Archaea</taxon>
        <taxon>Nitrososphaerota</taxon>
        <taxon>Candidatus Caldarchaeales</taxon>
        <taxon>Candidatus Caldarchaeaceae</taxon>
        <taxon>Candidatus Caldarchaeum</taxon>
    </lineage>
</organism>
<accession>A0A7C5L975</accession>
<gene>
    <name evidence="3" type="ORF">ENM11_02835</name>
</gene>
<dbReference type="AlphaFoldDB" id="A0A7C5L975"/>
<dbReference type="Pfam" id="PF01206">
    <property type="entry name" value="TusA"/>
    <property type="match status" value="1"/>
</dbReference>
<protein>
    <submittedName>
        <fullName evidence="3">Sulfurtransferase TusA family protein</fullName>
    </submittedName>
</protein>
<dbReference type="SUPFAM" id="SSF64307">
    <property type="entry name" value="SirA-like"/>
    <property type="match status" value="1"/>
</dbReference>
<comment type="caution">
    <text evidence="3">The sequence shown here is derived from an EMBL/GenBank/DDBJ whole genome shotgun (WGS) entry which is preliminary data.</text>
</comment>
<dbReference type="InterPro" id="IPR001455">
    <property type="entry name" value="TusA-like"/>
</dbReference>
<reference evidence="3" key="1">
    <citation type="journal article" date="2020" name="mSystems">
        <title>Genome- and Community-Level Interaction Insights into Carbon Utilization and Element Cycling Functions of Hydrothermarchaeota in Hydrothermal Sediment.</title>
        <authorList>
            <person name="Zhou Z."/>
            <person name="Liu Y."/>
            <person name="Xu W."/>
            <person name="Pan J."/>
            <person name="Luo Z.H."/>
            <person name="Li M."/>
        </authorList>
    </citation>
    <scope>NUCLEOTIDE SEQUENCE [LARGE SCALE GENOMIC DNA]</scope>
    <source>
        <strain evidence="3">SpSt-1056</strain>
    </source>
</reference>
<keyword evidence="3" id="KW-0808">Transferase</keyword>
<comment type="similarity">
    <text evidence="1">Belongs to the sulfur carrier protein TusA family.</text>
</comment>
<sequence length="82" mass="9037">MSSIKPALVLDARGDMCPMPVIKTNKAIQSIAVGEVLEVLATDPASKPDLEAWSRTSGNKIISYSEEGESPKVYRFLIQRMR</sequence>
<dbReference type="PANTHER" id="PTHR33279:SF6">
    <property type="entry name" value="SULFUR CARRIER PROTEIN YEDF-RELATED"/>
    <property type="match status" value="1"/>
</dbReference>
<dbReference type="Gene3D" id="3.30.110.40">
    <property type="entry name" value="TusA-like domain"/>
    <property type="match status" value="1"/>
</dbReference>
<name>A0A7C5L975_CALS0</name>
<evidence type="ECO:0000259" key="2">
    <source>
        <dbReference type="PROSITE" id="PS01148"/>
    </source>
</evidence>
<dbReference type="EMBL" id="DRWN01000023">
    <property type="protein sequence ID" value="HHK68078.1"/>
    <property type="molecule type" value="Genomic_DNA"/>
</dbReference>
<proteinExistence type="inferred from homology"/>
<evidence type="ECO:0000256" key="1">
    <source>
        <dbReference type="ARBA" id="ARBA00008984"/>
    </source>
</evidence>
<evidence type="ECO:0000313" key="3">
    <source>
        <dbReference type="EMBL" id="HHK68078.1"/>
    </source>
</evidence>
<feature type="domain" description="UPF0033" evidence="2">
    <location>
        <begin position="10"/>
        <end position="34"/>
    </location>
</feature>
<dbReference type="PANTHER" id="PTHR33279">
    <property type="entry name" value="SULFUR CARRIER PROTEIN YEDF-RELATED"/>
    <property type="match status" value="1"/>
</dbReference>
<dbReference type="CDD" id="cd00291">
    <property type="entry name" value="SirA_YedF_YeeD"/>
    <property type="match status" value="1"/>
</dbReference>
<dbReference type="GO" id="GO:0016740">
    <property type="term" value="F:transferase activity"/>
    <property type="evidence" value="ECO:0007669"/>
    <property type="project" value="UniProtKB-KW"/>
</dbReference>